<sequence length="388" mass="43380">MSEARHSEGNEVTSIAGTSPFASFFMAGFECSSHRRKDGVRLDLIRATSHYLHALGDYRGCAELGLRTVRDGLRWHLIETAPGNYDWSSWTPMVEAAQSAGVQVIWDIFHYGCPDHVDQGSMHFIDAYASFAAEAVRVHRSIAGTAPLLCPINEISFFAWAVEVGYFPRVGPKKRGWFKRHLVRAAIAGVRAMREVDPACRFVWAEPLIHIAPRDRTRTERRRAENARLGQFEAYDMLLGRAEPELGGSDDVVDVVGLNFYPHNQWYLNGPTIPMGHHEYRALSEMLIEVAHRYGKSMFIAETGSEGSGGAAWLHYVCDEVRAAIDLEAPIEGICLYPITAYPGWDNSRHAEVGLFSVVQADGSRHVRKPIAEELARQRALFAANLTR</sequence>
<evidence type="ECO:0000313" key="2">
    <source>
        <dbReference type="Proteomes" id="UP001060070"/>
    </source>
</evidence>
<gene>
    <name evidence="1" type="ORF">LRP29_32655</name>
</gene>
<dbReference type="InterPro" id="IPR017853">
    <property type="entry name" value="GH"/>
</dbReference>
<accession>A0AB38TKX7</accession>
<protein>
    <submittedName>
        <fullName evidence="1">Beta-glucosidase</fullName>
    </submittedName>
</protein>
<name>A0AB38TKX7_9HYPH</name>
<evidence type="ECO:0000313" key="1">
    <source>
        <dbReference type="EMBL" id="UTU55092.1"/>
    </source>
</evidence>
<geneLocation type="plasmid" evidence="1 2">
    <name>unnamed</name>
</geneLocation>
<dbReference type="EMBL" id="CP088148">
    <property type="protein sequence ID" value="UTU55092.1"/>
    <property type="molecule type" value="Genomic_DNA"/>
</dbReference>
<dbReference type="AlphaFoldDB" id="A0AB38TKX7"/>
<keyword evidence="2" id="KW-1185">Reference proteome</keyword>
<organism evidence="1 2">
    <name type="scientific">Mesorhizobium ciceri</name>
    <dbReference type="NCBI Taxonomy" id="39645"/>
    <lineage>
        <taxon>Bacteria</taxon>
        <taxon>Pseudomonadati</taxon>
        <taxon>Pseudomonadota</taxon>
        <taxon>Alphaproteobacteria</taxon>
        <taxon>Hyphomicrobiales</taxon>
        <taxon>Phyllobacteriaceae</taxon>
        <taxon>Mesorhizobium</taxon>
    </lineage>
</organism>
<keyword evidence="1" id="KW-0614">Plasmid</keyword>
<dbReference type="SUPFAM" id="SSF51445">
    <property type="entry name" value="(Trans)glycosidases"/>
    <property type="match status" value="1"/>
</dbReference>
<dbReference type="Proteomes" id="UP001060070">
    <property type="component" value="Plasmid unnamed"/>
</dbReference>
<dbReference type="Gene3D" id="3.20.20.80">
    <property type="entry name" value="Glycosidases"/>
    <property type="match status" value="2"/>
</dbReference>
<proteinExistence type="predicted"/>
<dbReference type="RefSeq" id="WP_013525128.1">
    <property type="nucleotide sequence ID" value="NZ_CP088148.1"/>
</dbReference>
<reference evidence="1 2" key="1">
    <citation type="journal article" date="2022" name="Microbiol. Resour. Announc.">
        <title>Complete Genome Sequence of Mesorhizobium ciceri Strain R30, a Rhizobium Used as a Commercial Inoculant for Chickpea in Argentina.</title>
        <authorList>
            <person name="Foresto E."/>
            <person name="Revale S."/>
            <person name="Primo E."/>
            <person name="Nievas F."/>
            <person name="Carezzano E."/>
            <person name="Puente M."/>
            <person name="Alzari P."/>
            <person name="Mart M."/>
            <person name="Ben-Assaya M."/>
            <person name="Mornico D."/>
            <person name="Santoro M."/>
            <person name="Mart F."/>
            <person name="Giordano W."/>
            <person name="Bogino P."/>
        </authorList>
    </citation>
    <scope>NUCLEOTIDE SEQUENCE [LARGE SCALE GENOMIC DNA]</scope>
    <source>
        <strain evidence="1 2">R30</strain>
    </source>
</reference>